<feature type="binding site" evidence="7">
    <location>
        <position position="199"/>
    </location>
    <ligand>
        <name>D-alanine</name>
        <dbReference type="ChEBI" id="CHEBI:57416"/>
    </ligand>
</feature>
<comment type="subcellular location">
    <subcellularLocation>
        <location evidence="7">Cytoplasm</location>
    </subcellularLocation>
</comment>
<evidence type="ECO:0000259" key="8">
    <source>
        <dbReference type="Pfam" id="PF00501"/>
    </source>
</evidence>
<dbReference type="GO" id="GO:0047473">
    <property type="term" value="F:D-alanine [D-alanyl carrier protein] ligase activity"/>
    <property type="evidence" value="ECO:0007669"/>
    <property type="project" value="UniProtKB-UniRule"/>
</dbReference>
<dbReference type="InterPro" id="IPR010072">
    <property type="entry name" value="DltA"/>
</dbReference>
<dbReference type="SUPFAM" id="SSF56801">
    <property type="entry name" value="Acetyl-CoA synthetase-like"/>
    <property type="match status" value="1"/>
</dbReference>
<dbReference type="NCBIfam" id="TIGR01734">
    <property type="entry name" value="D-ala-DACP-lig"/>
    <property type="match status" value="1"/>
</dbReference>
<evidence type="ECO:0000256" key="2">
    <source>
        <dbReference type="ARBA" id="ARBA00022598"/>
    </source>
</evidence>
<dbReference type="PANTHER" id="PTHR45398:SF1">
    <property type="entry name" value="ENZYME, PUTATIVE (JCVI)-RELATED"/>
    <property type="match status" value="1"/>
</dbReference>
<feature type="domain" description="AMP-dependent synthetase/ligase" evidence="8">
    <location>
        <begin position="13"/>
        <end position="361"/>
    </location>
</feature>
<dbReference type="EMBL" id="AEWT01000032">
    <property type="protein sequence ID" value="EGC67924.1"/>
    <property type="molecule type" value="Genomic_DNA"/>
</dbReference>
<feature type="binding site" evidence="7">
    <location>
        <position position="303"/>
    </location>
    <ligand>
        <name>D-alanine</name>
        <dbReference type="ChEBI" id="CHEBI:57416"/>
    </ligand>
</feature>
<dbReference type="HAMAP" id="MF_00593">
    <property type="entry name" value="DltA"/>
    <property type="match status" value="1"/>
</dbReference>
<evidence type="ECO:0000259" key="9">
    <source>
        <dbReference type="Pfam" id="PF13193"/>
    </source>
</evidence>
<dbReference type="AlphaFoldDB" id="F0EPS9"/>
<evidence type="ECO:0000256" key="4">
    <source>
        <dbReference type="ARBA" id="ARBA00022840"/>
    </source>
</evidence>
<dbReference type="NCBIfam" id="NF003417">
    <property type="entry name" value="PRK04813.1"/>
    <property type="match status" value="1"/>
</dbReference>
<feature type="binding site" evidence="7">
    <location>
        <position position="494"/>
    </location>
    <ligand>
        <name>ATP</name>
        <dbReference type="ChEBI" id="CHEBI:30616"/>
    </ligand>
</feature>
<dbReference type="GO" id="GO:0005737">
    <property type="term" value="C:cytoplasm"/>
    <property type="evidence" value="ECO:0007669"/>
    <property type="project" value="UniProtKB-SubCell"/>
</dbReference>
<organism evidence="10 11">
    <name type="scientific">Enterococcus casseliflavus ATCC 12755</name>
    <dbReference type="NCBI Taxonomy" id="888066"/>
    <lineage>
        <taxon>Bacteria</taxon>
        <taxon>Bacillati</taxon>
        <taxon>Bacillota</taxon>
        <taxon>Bacilli</taxon>
        <taxon>Lactobacillales</taxon>
        <taxon>Enterococcaceae</taxon>
        <taxon>Enterococcus</taxon>
    </lineage>
</organism>
<evidence type="ECO:0000313" key="10">
    <source>
        <dbReference type="EMBL" id="EGC67924.1"/>
    </source>
</evidence>
<dbReference type="PANTHER" id="PTHR45398">
    <property type="match status" value="1"/>
</dbReference>
<comment type="pathway">
    <text evidence="7">Cell wall biogenesis; lipoteichoic acid biosynthesis.</text>
</comment>
<evidence type="ECO:0000313" key="11">
    <source>
        <dbReference type="Proteomes" id="UP000004835"/>
    </source>
</evidence>
<evidence type="ECO:0000256" key="6">
    <source>
        <dbReference type="ARBA" id="ARBA00061336"/>
    </source>
</evidence>
<keyword evidence="2 7" id="KW-0436">Ligase</keyword>
<dbReference type="InterPro" id="IPR045851">
    <property type="entry name" value="AMP-bd_C_sf"/>
</dbReference>
<feature type="binding site" evidence="7">
    <location>
        <begin position="294"/>
        <end position="299"/>
    </location>
    <ligand>
        <name>ATP</name>
        <dbReference type="ChEBI" id="CHEBI:30616"/>
    </ligand>
</feature>
<name>F0EPS9_ENTCA</name>
<dbReference type="Pfam" id="PF00501">
    <property type="entry name" value="AMP-binding"/>
    <property type="match status" value="1"/>
</dbReference>
<feature type="binding site" evidence="7">
    <location>
        <position position="494"/>
    </location>
    <ligand>
        <name>D-alanine</name>
        <dbReference type="ChEBI" id="CHEBI:57416"/>
    </ligand>
</feature>
<accession>F0EPS9</accession>
<comment type="catalytic activity">
    <reaction evidence="7">
        <text>holo-[D-alanyl-carrier protein] + D-alanine + ATP = D-alanyl-[D-alanyl-carrier protein] + AMP + diphosphate</text>
        <dbReference type="Rhea" id="RHEA:55132"/>
        <dbReference type="Rhea" id="RHEA-COMP:14102"/>
        <dbReference type="Rhea" id="RHEA-COMP:14103"/>
        <dbReference type="ChEBI" id="CHEBI:30616"/>
        <dbReference type="ChEBI" id="CHEBI:33019"/>
        <dbReference type="ChEBI" id="CHEBI:57416"/>
        <dbReference type="ChEBI" id="CHEBI:64479"/>
        <dbReference type="ChEBI" id="CHEBI:138620"/>
        <dbReference type="ChEBI" id="CHEBI:456215"/>
        <dbReference type="EC" id="6.2.1.54"/>
    </reaction>
</comment>
<proteinExistence type="inferred from homology"/>
<evidence type="ECO:0000256" key="1">
    <source>
        <dbReference type="ARBA" id="ARBA00022490"/>
    </source>
</evidence>
<gene>
    <name evidence="7 10" type="primary">dltA</name>
    <name evidence="10" type="ORF">HMPREF9087_3421</name>
</gene>
<dbReference type="InterPro" id="IPR000873">
    <property type="entry name" value="AMP-dep_synth/lig_dom"/>
</dbReference>
<dbReference type="NCBIfam" id="TIGR01733">
    <property type="entry name" value="AA-adenyl-dom"/>
    <property type="match status" value="1"/>
</dbReference>
<keyword evidence="1 7" id="KW-0963">Cytoplasm</keyword>
<feature type="domain" description="AMP-binding enzyme C-terminal" evidence="9">
    <location>
        <begin position="415"/>
        <end position="494"/>
    </location>
</feature>
<sequence>MFMNVVNIVQAIEEWAKKDSERIAYREDHQVYTYGQLAARSNQLAAYFEETLETRGPIVVYGELEFDMLTAFLAASKTGRAYIPIESTTPKERVELILSVATPDLIISVADWQGPETMIPMLEINQLEEIYQSGRNLGNAKTLGKDDIYYIIFTSGTTGIPKGVQISHGNLLSFVQWTLKDFSLRDGMYYLAQAPYSFDLSVMGVYPALTSGGCLVPLKKVVINDFKTLFAILPQLAINVWISTPSFMKLCLMEETFDGMHVPQLERFLFCGEELPKKTAQELLERFPNAKIYNTYGPTEATVAVSGVQITEELLEQYDRVPIGYVKEDSTVFFMEEDQLVPKGQVGEIIISGPSVSKGYLNNPEKTKEAFFVHEGQPAYRTGDSGRMTEDGLLHYEGRLDFQVKFHGYRMELEEIDHHLSNSSWVKQAVVVPKYQEKKVEQLIAYVVPETHPFEKEFQLTKAIKSSLSETVMEYMIPQRFIYVEHLPHTANGKIDRKRLTNEVNPS</sequence>
<feature type="binding site" evidence="7">
    <location>
        <begin position="154"/>
        <end position="155"/>
    </location>
    <ligand>
        <name>ATP</name>
        <dbReference type="ChEBI" id="CHEBI:30616"/>
    </ligand>
</feature>
<dbReference type="EC" id="6.2.1.54" evidence="7"/>
<dbReference type="UniPathway" id="UPA00556"/>
<comment type="function">
    <text evidence="5 7">Catalyzes the first step in the D-alanylation of lipoteichoic acid (LTA), the activation of D-alanine and its transfer onto the D-alanyl carrier protein (Dcp) DltC. In an ATP-dependent two-step reaction, forms a high energy D-alanyl-AMP intermediate, followed by transfer of the D-alanyl residue as a thiol ester to the phosphopantheinyl prosthetic group of the Dcp. D-alanylation of LTA plays an important role in modulating the properties of the cell wall in Gram-positive bacteria, influencing the net charge of the cell wall.</text>
</comment>
<dbReference type="InterPro" id="IPR044507">
    <property type="entry name" value="DltA-like"/>
</dbReference>
<dbReference type="Gene3D" id="3.30.300.30">
    <property type="match status" value="1"/>
</dbReference>
<dbReference type="GO" id="GO:0070395">
    <property type="term" value="P:lipoteichoic acid biosynthetic process"/>
    <property type="evidence" value="ECO:0007669"/>
    <property type="project" value="UniProtKB-UniRule"/>
</dbReference>
<dbReference type="InterPro" id="IPR010071">
    <property type="entry name" value="AA_adenyl_dom"/>
</dbReference>
<evidence type="ECO:0000256" key="5">
    <source>
        <dbReference type="ARBA" id="ARBA00054605"/>
    </source>
</evidence>
<reference evidence="10 11" key="1">
    <citation type="submission" date="2011-01" db="EMBL/GenBank/DDBJ databases">
        <authorList>
            <person name="Muzny D."/>
            <person name="Qin X."/>
            <person name="Deng J."/>
            <person name="Jiang H."/>
            <person name="Liu Y."/>
            <person name="Qu J."/>
            <person name="Song X.-Z."/>
            <person name="Zhang L."/>
            <person name="Thornton R."/>
            <person name="Coyle M."/>
            <person name="Francisco L."/>
            <person name="Jackson L."/>
            <person name="Javaid M."/>
            <person name="Korchina V."/>
            <person name="Kovar C."/>
            <person name="Mata R."/>
            <person name="Mathew T."/>
            <person name="Ngo R."/>
            <person name="Nguyen L."/>
            <person name="Nguyen N."/>
            <person name="Okwuonu G."/>
            <person name="Ongeri F."/>
            <person name="Pham C."/>
            <person name="Simmons D."/>
            <person name="Wilczek-Boney K."/>
            <person name="Hale W."/>
            <person name="Jakkamsetti A."/>
            <person name="Pham P."/>
            <person name="Ruth R."/>
            <person name="San Lucas F."/>
            <person name="Warren J."/>
            <person name="Zhang J."/>
            <person name="Zhao Z."/>
            <person name="Zhou C."/>
            <person name="Zhu D."/>
            <person name="Lee S."/>
            <person name="Bess C."/>
            <person name="Blankenburg K."/>
            <person name="Forbes L."/>
            <person name="Fu Q."/>
            <person name="Gubbala S."/>
            <person name="Hirani K."/>
            <person name="Jayaseelan J.C."/>
            <person name="Lara F."/>
            <person name="Munidasa M."/>
            <person name="Palculict T."/>
            <person name="Patil S."/>
            <person name="Pu L.-L."/>
            <person name="Saada N."/>
            <person name="Tang L."/>
            <person name="Weissenberger G."/>
            <person name="Zhu Y."/>
            <person name="Hemphill L."/>
            <person name="Shang Y."/>
            <person name="Youmans B."/>
            <person name="Ayvaz T."/>
            <person name="Ross M."/>
            <person name="Santibanez J."/>
            <person name="Aqrawi P."/>
            <person name="Gross S."/>
            <person name="Joshi V."/>
            <person name="Fowler G."/>
            <person name="Nazareth L."/>
            <person name="Reid J."/>
            <person name="Worley K."/>
            <person name="Petrosino J."/>
            <person name="Highlander S."/>
            <person name="Gibbs R."/>
        </authorList>
    </citation>
    <scope>NUCLEOTIDE SEQUENCE [LARGE SCALE GENOMIC DNA]</scope>
    <source>
        <strain evidence="10 11">ATCC 12755</strain>
    </source>
</reference>
<dbReference type="CDD" id="cd05945">
    <property type="entry name" value="DltA"/>
    <property type="match status" value="1"/>
</dbReference>
<feature type="binding site" evidence="7">
    <location>
        <begin position="396"/>
        <end position="399"/>
    </location>
    <ligand>
        <name>ATP</name>
        <dbReference type="ChEBI" id="CHEBI:30616"/>
    </ligand>
</feature>
<dbReference type="HOGENOM" id="CLU_000022_2_12_9"/>
<evidence type="ECO:0000256" key="7">
    <source>
        <dbReference type="HAMAP-Rule" id="MF_00593"/>
    </source>
</evidence>
<keyword evidence="4 7" id="KW-0067">ATP-binding</keyword>
<comment type="caution">
    <text evidence="10">The sequence shown here is derived from an EMBL/GenBank/DDBJ whole genome shotgun (WGS) entry which is preliminary data.</text>
</comment>
<dbReference type="PROSITE" id="PS00455">
    <property type="entry name" value="AMP_BINDING"/>
    <property type="match status" value="1"/>
</dbReference>
<dbReference type="Proteomes" id="UP000004835">
    <property type="component" value="Unassembled WGS sequence"/>
</dbReference>
<comment type="similarity">
    <text evidence="6 7">Belongs to the ATP-dependent AMP-binding enzyme family. DltA subfamily.</text>
</comment>
<dbReference type="FunFam" id="3.30.300.30:FF:000012">
    <property type="entry name" value="D-alanine--D-alanyl carrier protein ligase"/>
    <property type="match status" value="1"/>
</dbReference>
<dbReference type="Pfam" id="PF13193">
    <property type="entry name" value="AMP-binding_C"/>
    <property type="match status" value="1"/>
</dbReference>
<protein>
    <recommendedName>
        <fullName evidence="7">D-alanine--D-alanyl carrier protein ligase</fullName>
        <shortName evidence="7">DCL</shortName>
        <ecNumber evidence="7">6.2.1.54</ecNumber>
    </recommendedName>
    <alternativeName>
        <fullName evidence="7">D-alanine--poly(phosphoribitol) ligase subunit 1</fullName>
    </alternativeName>
    <alternativeName>
        <fullName evidence="7">D-alanine-activating enzyme</fullName>
        <shortName evidence="7">DAE</shortName>
    </alternativeName>
</protein>
<dbReference type="InterPro" id="IPR025110">
    <property type="entry name" value="AMP-bd_C"/>
</dbReference>
<keyword evidence="3 7" id="KW-0547">Nucleotide-binding</keyword>
<dbReference type="GO" id="GO:0005524">
    <property type="term" value="F:ATP binding"/>
    <property type="evidence" value="ECO:0007669"/>
    <property type="project" value="UniProtKB-KW"/>
</dbReference>
<evidence type="ECO:0000256" key="3">
    <source>
        <dbReference type="ARBA" id="ARBA00022741"/>
    </source>
</evidence>
<dbReference type="InterPro" id="IPR020845">
    <property type="entry name" value="AMP-binding_CS"/>
</dbReference>
<feature type="binding site" evidence="7">
    <location>
        <position position="384"/>
    </location>
    <ligand>
        <name>ATP</name>
        <dbReference type="ChEBI" id="CHEBI:30616"/>
    </ligand>
</feature>
<dbReference type="InterPro" id="IPR042099">
    <property type="entry name" value="ANL_N_sf"/>
</dbReference>
<dbReference type="Gene3D" id="3.40.50.12780">
    <property type="entry name" value="N-terminal domain of ligase-like"/>
    <property type="match status" value="1"/>
</dbReference>